<protein>
    <submittedName>
        <fullName evidence="2">Uncharacterized protein</fullName>
    </submittedName>
</protein>
<organism evidence="2 3">
    <name type="scientific">Boletus edulis BED1</name>
    <dbReference type="NCBI Taxonomy" id="1328754"/>
    <lineage>
        <taxon>Eukaryota</taxon>
        <taxon>Fungi</taxon>
        <taxon>Dikarya</taxon>
        <taxon>Basidiomycota</taxon>
        <taxon>Agaricomycotina</taxon>
        <taxon>Agaricomycetes</taxon>
        <taxon>Agaricomycetidae</taxon>
        <taxon>Boletales</taxon>
        <taxon>Boletineae</taxon>
        <taxon>Boletaceae</taxon>
        <taxon>Boletoideae</taxon>
        <taxon>Boletus</taxon>
    </lineage>
</organism>
<feature type="region of interest" description="Disordered" evidence="1">
    <location>
        <begin position="1"/>
        <end position="41"/>
    </location>
</feature>
<comment type="caution">
    <text evidence="2">The sequence shown here is derived from an EMBL/GenBank/DDBJ whole genome shotgun (WGS) entry which is preliminary data.</text>
</comment>
<name>A0AAD4BFC1_BOLED</name>
<dbReference type="Proteomes" id="UP001194468">
    <property type="component" value="Unassembled WGS sequence"/>
</dbReference>
<reference evidence="2" key="2">
    <citation type="journal article" date="2020" name="Nat. Commun.">
        <title>Large-scale genome sequencing of mycorrhizal fungi provides insights into the early evolution of symbiotic traits.</title>
        <authorList>
            <person name="Miyauchi S."/>
            <person name="Kiss E."/>
            <person name="Kuo A."/>
            <person name="Drula E."/>
            <person name="Kohler A."/>
            <person name="Sanchez-Garcia M."/>
            <person name="Morin E."/>
            <person name="Andreopoulos B."/>
            <person name="Barry K.W."/>
            <person name="Bonito G."/>
            <person name="Buee M."/>
            <person name="Carver A."/>
            <person name="Chen C."/>
            <person name="Cichocki N."/>
            <person name="Clum A."/>
            <person name="Culley D."/>
            <person name="Crous P.W."/>
            <person name="Fauchery L."/>
            <person name="Girlanda M."/>
            <person name="Hayes R.D."/>
            <person name="Keri Z."/>
            <person name="LaButti K."/>
            <person name="Lipzen A."/>
            <person name="Lombard V."/>
            <person name="Magnuson J."/>
            <person name="Maillard F."/>
            <person name="Murat C."/>
            <person name="Nolan M."/>
            <person name="Ohm R.A."/>
            <person name="Pangilinan J."/>
            <person name="Pereira M.F."/>
            <person name="Perotto S."/>
            <person name="Peter M."/>
            <person name="Pfister S."/>
            <person name="Riley R."/>
            <person name="Sitrit Y."/>
            <person name="Stielow J.B."/>
            <person name="Szollosi G."/>
            <person name="Zifcakova L."/>
            <person name="Stursova M."/>
            <person name="Spatafora J.W."/>
            <person name="Tedersoo L."/>
            <person name="Vaario L.M."/>
            <person name="Yamada A."/>
            <person name="Yan M."/>
            <person name="Wang P."/>
            <person name="Xu J."/>
            <person name="Bruns T."/>
            <person name="Baldrian P."/>
            <person name="Vilgalys R."/>
            <person name="Dunand C."/>
            <person name="Henrissat B."/>
            <person name="Grigoriev I.V."/>
            <person name="Hibbett D."/>
            <person name="Nagy L.G."/>
            <person name="Martin F.M."/>
        </authorList>
    </citation>
    <scope>NUCLEOTIDE SEQUENCE</scope>
    <source>
        <strain evidence="2">BED1</strain>
    </source>
</reference>
<evidence type="ECO:0000256" key="1">
    <source>
        <dbReference type="SAM" id="MobiDB-lite"/>
    </source>
</evidence>
<gene>
    <name evidence="2" type="ORF">L210DRAFT_3653060</name>
</gene>
<dbReference type="EMBL" id="WHUW01000091">
    <property type="protein sequence ID" value="KAF8425814.1"/>
    <property type="molecule type" value="Genomic_DNA"/>
</dbReference>
<evidence type="ECO:0000313" key="2">
    <source>
        <dbReference type="EMBL" id="KAF8425814.1"/>
    </source>
</evidence>
<proteinExistence type="predicted"/>
<sequence length="237" mass="25670">MPKDARKRNSPLEFPLGPTAEPMGWASTTPPTGEQRAEEACPSDKMDVGEVLLVVAKDRCCFCGDFMRGLKKNVCKPCGAYVCEQAKAQGNGCIAFKTAPPPSDFLCLPCDAKACRGLHESGRKRLPCDFIGYSGRKRAKLTWPLVLVSMKLSRTVDTPIADSLKLDFKFHYLSSPSNINNGLGDRAKGRGDNQETAQGLPGMVRVIIDAAGMGEAISHRDGRAALLSFPPKLCLRL</sequence>
<reference evidence="2" key="1">
    <citation type="submission" date="2019-10" db="EMBL/GenBank/DDBJ databases">
        <authorList>
            <consortium name="DOE Joint Genome Institute"/>
            <person name="Kuo A."/>
            <person name="Miyauchi S."/>
            <person name="Kiss E."/>
            <person name="Drula E."/>
            <person name="Kohler A."/>
            <person name="Sanchez-Garcia M."/>
            <person name="Andreopoulos B."/>
            <person name="Barry K.W."/>
            <person name="Bonito G."/>
            <person name="Buee M."/>
            <person name="Carver A."/>
            <person name="Chen C."/>
            <person name="Cichocki N."/>
            <person name="Clum A."/>
            <person name="Culley D."/>
            <person name="Crous P.W."/>
            <person name="Fauchery L."/>
            <person name="Girlanda M."/>
            <person name="Hayes R."/>
            <person name="Keri Z."/>
            <person name="LaButti K."/>
            <person name="Lipzen A."/>
            <person name="Lombard V."/>
            <person name="Magnuson J."/>
            <person name="Maillard F."/>
            <person name="Morin E."/>
            <person name="Murat C."/>
            <person name="Nolan M."/>
            <person name="Ohm R."/>
            <person name="Pangilinan J."/>
            <person name="Pereira M."/>
            <person name="Perotto S."/>
            <person name="Peter M."/>
            <person name="Riley R."/>
            <person name="Sitrit Y."/>
            <person name="Stielow B."/>
            <person name="Szollosi G."/>
            <person name="Zifcakova L."/>
            <person name="Stursova M."/>
            <person name="Spatafora J.W."/>
            <person name="Tedersoo L."/>
            <person name="Vaario L.-M."/>
            <person name="Yamada A."/>
            <person name="Yan M."/>
            <person name="Wang P."/>
            <person name="Xu J."/>
            <person name="Bruns T."/>
            <person name="Baldrian P."/>
            <person name="Vilgalys R."/>
            <person name="Henrissat B."/>
            <person name="Grigoriev I.V."/>
            <person name="Hibbett D."/>
            <person name="Nagy L.G."/>
            <person name="Martin F.M."/>
        </authorList>
    </citation>
    <scope>NUCLEOTIDE SEQUENCE</scope>
    <source>
        <strain evidence="2">BED1</strain>
    </source>
</reference>
<evidence type="ECO:0000313" key="3">
    <source>
        <dbReference type="Proteomes" id="UP001194468"/>
    </source>
</evidence>
<keyword evidence="3" id="KW-1185">Reference proteome</keyword>
<accession>A0AAD4BFC1</accession>
<dbReference type="AlphaFoldDB" id="A0AAD4BFC1"/>